<evidence type="ECO:0000256" key="1">
    <source>
        <dbReference type="ARBA" id="ARBA00001961"/>
    </source>
</evidence>
<evidence type="ECO:0000313" key="11">
    <source>
        <dbReference type="EMBL" id="KZN01487.1"/>
    </source>
</evidence>
<gene>
    <name evidence="11" type="ORF">DCAR_010248</name>
    <name evidence="12" type="ORF">DCAR_0311644</name>
</gene>
<dbReference type="Proteomes" id="UP000077755">
    <property type="component" value="Chromosome 3"/>
</dbReference>
<dbReference type="OrthoDB" id="288590at2759"/>
<dbReference type="Gene3D" id="2.60.120.330">
    <property type="entry name" value="B-lactam Antibiotic, Isopenicillin N Synthase, Chain"/>
    <property type="match status" value="1"/>
</dbReference>
<keyword evidence="13" id="KW-1185">Reference proteome</keyword>
<dbReference type="GO" id="GO:0009686">
    <property type="term" value="P:gibberellin biosynthetic process"/>
    <property type="evidence" value="ECO:0007669"/>
    <property type="project" value="UniProtKB-ARBA"/>
</dbReference>
<dbReference type="PROSITE" id="PS51471">
    <property type="entry name" value="FE2OG_OXY"/>
    <property type="match status" value="1"/>
</dbReference>
<evidence type="ECO:0000256" key="9">
    <source>
        <dbReference type="RuleBase" id="RU003682"/>
    </source>
</evidence>
<dbReference type="FunFam" id="2.60.120.330:FF:000003">
    <property type="entry name" value="Gibberellin 20 oxidase 2"/>
    <property type="match status" value="1"/>
</dbReference>
<keyword evidence="3 9" id="KW-0479">Metal-binding</keyword>
<reference evidence="11" key="1">
    <citation type="journal article" date="2016" name="Nat. Genet.">
        <title>A high-quality carrot genome assembly provides new insights into carotenoid accumulation and asterid genome evolution.</title>
        <authorList>
            <person name="Iorizzo M."/>
            <person name="Ellison S."/>
            <person name="Senalik D."/>
            <person name="Zeng P."/>
            <person name="Satapoomin P."/>
            <person name="Huang J."/>
            <person name="Bowman M."/>
            <person name="Iovene M."/>
            <person name="Sanseverino W."/>
            <person name="Cavagnaro P."/>
            <person name="Yildiz M."/>
            <person name="Macko-Podgorni A."/>
            <person name="Moranska E."/>
            <person name="Grzebelus E."/>
            <person name="Grzebelus D."/>
            <person name="Ashrafi H."/>
            <person name="Zheng Z."/>
            <person name="Cheng S."/>
            <person name="Spooner D."/>
            <person name="Van Deynze A."/>
            <person name="Simon P."/>
        </authorList>
    </citation>
    <scope>NUCLEOTIDE SEQUENCE [LARGE SCALE GENOMIC DNA]</scope>
    <source>
        <tissue evidence="11">Leaf</tissue>
    </source>
</reference>
<dbReference type="GO" id="GO:0045544">
    <property type="term" value="F:gibberellin 20-oxidase activity"/>
    <property type="evidence" value="ECO:0007669"/>
    <property type="project" value="UniProtKB-ARBA"/>
</dbReference>
<dbReference type="InterPro" id="IPR027443">
    <property type="entry name" value="IPNS-like_sf"/>
</dbReference>
<dbReference type="GO" id="GO:0046872">
    <property type="term" value="F:metal ion binding"/>
    <property type="evidence" value="ECO:0007669"/>
    <property type="project" value="UniProtKB-KW"/>
</dbReference>
<dbReference type="OMA" id="ARFTQLH"/>
<evidence type="ECO:0000256" key="2">
    <source>
        <dbReference type="ARBA" id="ARBA00004972"/>
    </source>
</evidence>
<comment type="pathway">
    <text evidence="6">Plant hormone biosynthesis; gibberellin biosynthesis.</text>
</comment>
<evidence type="ECO:0000256" key="7">
    <source>
        <dbReference type="ARBA" id="ARBA00043997"/>
    </source>
</evidence>
<comment type="cofactor">
    <cofactor evidence="1">
        <name>L-ascorbate</name>
        <dbReference type="ChEBI" id="CHEBI:38290"/>
    </cofactor>
</comment>
<dbReference type="PRINTS" id="PR00682">
    <property type="entry name" value="IPNSYNTHASE"/>
</dbReference>
<dbReference type="SUPFAM" id="SSF51197">
    <property type="entry name" value="Clavaminate synthase-like"/>
    <property type="match status" value="1"/>
</dbReference>
<name>A0A161XXU6_DAUCS</name>
<evidence type="ECO:0000256" key="3">
    <source>
        <dbReference type="ARBA" id="ARBA00022723"/>
    </source>
</evidence>
<evidence type="ECO:0000259" key="10">
    <source>
        <dbReference type="PROSITE" id="PS51471"/>
    </source>
</evidence>
<comment type="catalytic activity">
    <reaction evidence="8">
        <text>gibberellin A12 + 2 2-oxoglutarate + 3 O2 + H(+) = gibberellin A9 + 2 succinate + 3 CO2 + 2 H2O</text>
        <dbReference type="Rhea" id="RHEA:60772"/>
        <dbReference type="ChEBI" id="CHEBI:15377"/>
        <dbReference type="ChEBI" id="CHEBI:15378"/>
        <dbReference type="ChEBI" id="CHEBI:15379"/>
        <dbReference type="ChEBI" id="CHEBI:16526"/>
        <dbReference type="ChEBI" id="CHEBI:16810"/>
        <dbReference type="ChEBI" id="CHEBI:30031"/>
        <dbReference type="ChEBI" id="CHEBI:58627"/>
        <dbReference type="ChEBI" id="CHEBI:73255"/>
    </reaction>
    <physiologicalReaction direction="left-to-right" evidence="8">
        <dbReference type="Rhea" id="RHEA:60773"/>
    </physiologicalReaction>
</comment>
<evidence type="ECO:0000256" key="6">
    <source>
        <dbReference type="ARBA" id="ARBA00037909"/>
    </source>
</evidence>
<dbReference type="KEGG" id="dcr:108211853"/>
<dbReference type="Pfam" id="PF03171">
    <property type="entry name" value="2OG-FeII_Oxy"/>
    <property type="match status" value="1"/>
</dbReference>
<organism evidence="11">
    <name type="scientific">Daucus carota subsp. sativus</name>
    <name type="common">Carrot</name>
    <dbReference type="NCBI Taxonomy" id="79200"/>
    <lineage>
        <taxon>Eukaryota</taxon>
        <taxon>Viridiplantae</taxon>
        <taxon>Streptophyta</taxon>
        <taxon>Embryophyta</taxon>
        <taxon>Tracheophyta</taxon>
        <taxon>Spermatophyta</taxon>
        <taxon>Magnoliopsida</taxon>
        <taxon>eudicotyledons</taxon>
        <taxon>Gunneridae</taxon>
        <taxon>Pentapetalae</taxon>
        <taxon>asterids</taxon>
        <taxon>campanulids</taxon>
        <taxon>Apiales</taxon>
        <taxon>Apiaceae</taxon>
        <taxon>Apioideae</taxon>
        <taxon>Scandiceae</taxon>
        <taxon>Daucinae</taxon>
        <taxon>Daucus</taxon>
        <taxon>Daucus sect. Daucus</taxon>
    </lineage>
</organism>
<dbReference type="EMBL" id="LNRQ01000003">
    <property type="protein sequence ID" value="KZN01487.1"/>
    <property type="molecule type" value="Genomic_DNA"/>
</dbReference>
<proteinExistence type="inferred from homology"/>
<sequence>MDSASSSLLCNPSSLQSRQNLLPTQFIWPKEDLVNEASQELNEPLIDLAGLFRGDTRETLKAAELLHTACVNHGFFQVTNHGVEEWLVSAAHEEQNNLFKLRNEKKMSLKRKAGSIWGYSGAHSDRYSSKLPWKETFSFRYDHGNCSTHKMVHHYFTSVIGNEFEEAGIVYEWYCAAMEKLSEAIFELLAISLGVERKVFKKFFQDGSSIMRCNYYPRCNQPGLTLGTGPHTDPTALTILHQDQVGGLQVFASNKWQSVRPRAHAFVVNIGDTFKALTNGKYKSCMHRAVVNKEMERKSLVYFVCPREDKVVRAVEELVDKQGGTRIYPDFTWSDLFTFTQTHYRADNSTLVSFFSWLLPSPTAVNHPSASGRT</sequence>
<evidence type="ECO:0000313" key="12">
    <source>
        <dbReference type="EMBL" id="WOG92379.1"/>
    </source>
</evidence>
<dbReference type="InterPro" id="IPR005123">
    <property type="entry name" value="Oxoglu/Fe-dep_dioxygenase_dom"/>
</dbReference>
<reference evidence="12" key="2">
    <citation type="submission" date="2022-03" db="EMBL/GenBank/DDBJ databases">
        <title>Draft title - Genomic analysis of global carrot germplasm unveils the trajectory of domestication and the origin of high carotenoid orange carrot.</title>
        <authorList>
            <person name="Iorizzo M."/>
            <person name="Ellison S."/>
            <person name="Senalik D."/>
            <person name="Macko-Podgorni A."/>
            <person name="Grzebelus D."/>
            <person name="Bostan H."/>
            <person name="Rolling W."/>
            <person name="Curaba J."/>
            <person name="Simon P."/>
        </authorList>
    </citation>
    <scope>NUCLEOTIDE SEQUENCE</scope>
    <source>
        <tissue evidence="12">Leaf</tissue>
    </source>
</reference>
<dbReference type="Pfam" id="PF14226">
    <property type="entry name" value="DIOX_N"/>
    <property type="match status" value="1"/>
</dbReference>
<comment type="similarity">
    <text evidence="7">Belongs to the iron/ascorbate-dependent oxidoreductase family. GA20OX subfamily.</text>
</comment>
<dbReference type="InterPro" id="IPR026992">
    <property type="entry name" value="DIOX_N"/>
</dbReference>
<keyword evidence="5 9" id="KW-0408">Iron</keyword>
<dbReference type="AlphaFoldDB" id="A0A161XXU6"/>
<evidence type="ECO:0000256" key="4">
    <source>
        <dbReference type="ARBA" id="ARBA00023002"/>
    </source>
</evidence>
<accession>A0A161XXU6</accession>
<dbReference type="InterPro" id="IPR044861">
    <property type="entry name" value="IPNS-like_FE2OG_OXY"/>
</dbReference>
<dbReference type="EMBL" id="CP093345">
    <property type="protein sequence ID" value="WOG92379.1"/>
    <property type="molecule type" value="Genomic_DNA"/>
</dbReference>
<evidence type="ECO:0000256" key="8">
    <source>
        <dbReference type="ARBA" id="ARBA00050508"/>
    </source>
</evidence>
<protein>
    <recommendedName>
        <fullName evidence="10">Fe2OG dioxygenase domain-containing protein</fullName>
    </recommendedName>
</protein>
<keyword evidence="4 9" id="KW-0560">Oxidoreductase</keyword>
<dbReference type="InterPro" id="IPR050231">
    <property type="entry name" value="Iron_ascorbate_oxido_reductase"/>
</dbReference>
<dbReference type="Gramene" id="KZN01487">
    <property type="protein sequence ID" value="KZN01487"/>
    <property type="gene ID" value="DCAR_010248"/>
</dbReference>
<evidence type="ECO:0000313" key="13">
    <source>
        <dbReference type="Proteomes" id="UP000077755"/>
    </source>
</evidence>
<dbReference type="PANTHER" id="PTHR47990">
    <property type="entry name" value="2-OXOGLUTARATE (2OG) AND FE(II)-DEPENDENT OXYGENASE SUPERFAMILY PROTEIN-RELATED"/>
    <property type="match status" value="1"/>
</dbReference>
<evidence type="ECO:0000256" key="5">
    <source>
        <dbReference type="ARBA" id="ARBA00023004"/>
    </source>
</evidence>
<feature type="domain" description="Fe2OG dioxygenase" evidence="10">
    <location>
        <begin position="207"/>
        <end position="306"/>
    </location>
</feature>
<comment type="pathway">
    <text evidence="2">Hormone biosynthesis.</text>
</comment>